<sequence>MKMSIVDTSPVLAGSTAAEAYKLTFDLAAQADQLGYSRHWTAELHGVPTNAITSPEIAIAAIASRTSNLRVGSGAELFNQRSPYRVAETFVQLNAMFPGRIDLGLGRATAGPLRDLALQSSRQAVAAPEPYDDKVVELRHWFDSFEEGPPFAQVPFFDGVAGRPETWILGSSPASAVLAARLGLPYTFAAFLNPAAAHIAMATCRKEFQPSPFSTELQSPYSILGVNVVCGETEEDALRAQSGGEAVRRLASTGRLSNGVPTTADALDQLSGLPQPYHRTPGRWPSSLAAAPDRLRDILQSMAAEMEADEMIIQDNIAQPEDRRTSYRLLAESFDLRGNRQESVSATTGGAAHV</sequence>
<name>A0A1I2SN88_9ACTN</name>
<evidence type="ECO:0000256" key="1">
    <source>
        <dbReference type="ARBA" id="ARBA00007789"/>
    </source>
</evidence>
<dbReference type="PANTHER" id="PTHR30137">
    <property type="entry name" value="LUCIFERASE-LIKE MONOOXYGENASE"/>
    <property type="match status" value="1"/>
</dbReference>
<evidence type="ECO:0000313" key="3">
    <source>
        <dbReference type="EMBL" id="SFG54230.1"/>
    </source>
</evidence>
<dbReference type="Pfam" id="PF00296">
    <property type="entry name" value="Bac_luciferase"/>
    <property type="match status" value="1"/>
</dbReference>
<dbReference type="PANTHER" id="PTHR30137:SF6">
    <property type="entry name" value="LUCIFERASE-LIKE MONOOXYGENASE"/>
    <property type="match status" value="1"/>
</dbReference>
<dbReference type="InterPro" id="IPR019949">
    <property type="entry name" value="CmoO-like"/>
</dbReference>
<dbReference type="InterPro" id="IPR011251">
    <property type="entry name" value="Luciferase-like_dom"/>
</dbReference>
<dbReference type="CDD" id="cd00347">
    <property type="entry name" value="Flavin_utilizing_monoxygenases"/>
    <property type="match status" value="1"/>
</dbReference>
<reference evidence="3 4" key="1">
    <citation type="submission" date="2016-10" db="EMBL/GenBank/DDBJ databases">
        <authorList>
            <person name="de Groot N.N."/>
        </authorList>
    </citation>
    <scope>NUCLEOTIDE SEQUENCE [LARGE SCALE GENOMIC DNA]</scope>
    <source>
        <strain evidence="3 4">OK461</strain>
    </source>
</reference>
<comment type="similarity">
    <text evidence="1">To bacterial alkanal monooxygenase alpha and beta chains.</text>
</comment>
<evidence type="ECO:0000259" key="2">
    <source>
        <dbReference type="Pfam" id="PF00296"/>
    </source>
</evidence>
<dbReference type="GO" id="GO:0005829">
    <property type="term" value="C:cytosol"/>
    <property type="evidence" value="ECO:0007669"/>
    <property type="project" value="TreeGrafter"/>
</dbReference>
<dbReference type="EMBL" id="FONR01000022">
    <property type="protein sequence ID" value="SFG54230.1"/>
    <property type="molecule type" value="Genomic_DNA"/>
</dbReference>
<evidence type="ECO:0000313" key="4">
    <source>
        <dbReference type="Proteomes" id="UP000181942"/>
    </source>
</evidence>
<dbReference type="SUPFAM" id="SSF51679">
    <property type="entry name" value="Bacterial luciferase-like"/>
    <property type="match status" value="1"/>
</dbReference>
<dbReference type="OrthoDB" id="9780518at2"/>
<dbReference type="InterPro" id="IPR050766">
    <property type="entry name" value="Bact_Lucif_Oxidored"/>
</dbReference>
<dbReference type="InterPro" id="IPR036661">
    <property type="entry name" value="Luciferase-like_sf"/>
</dbReference>
<dbReference type="Proteomes" id="UP000181942">
    <property type="component" value="Unassembled WGS sequence"/>
</dbReference>
<dbReference type="Gene3D" id="3.20.20.30">
    <property type="entry name" value="Luciferase-like domain"/>
    <property type="match status" value="1"/>
</dbReference>
<accession>A0A1I2SN88</accession>
<dbReference type="GO" id="GO:0016705">
    <property type="term" value="F:oxidoreductase activity, acting on paired donors, with incorporation or reduction of molecular oxygen"/>
    <property type="evidence" value="ECO:0007669"/>
    <property type="project" value="InterPro"/>
</dbReference>
<protein>
    <submittedName>
        <fullName evidence="3">Luciferase family oxidoreductase, group 1</fullName>
    </submittedName>
</protein>
<dbReference type="NCBIfam" id="TIGR03558">
    <property type="entry name" value="oxido_grp_1"/>
    <property type="match status" value="1"/>
</dbReference>
<dbReference type="AlphaFoldDB" id="A0A1I2SN88"/>
<organism evidence="3 4">
    <name type="scientific">Streptomyces mirabilis</name>
    <dbReference type="NCBI Taxonomy" id="68239"/>
    <lineage>
        <taxon>Bacteria</taxon>
        <taxon>Bacillati</taxon>
        <taxon>Actinomycetota</taxon>
        <taxon>Actinomycetes</taxon>
        <taxon>Kitasatosporales</taxon>
        <taxon>Streptomycetaceae</taxon>
        <taxon>Streptomyces</taxon>
    </lineage>
</organism>
<feature type="domain" description="Luciferase-like" evidence="2">
    <location>
        <begin position="1"/>
        <end position="296"/>
    </location>
</feature>
<gene>
    <name evidence="3" type="ORF">SAMN02787118_122107</name>
</gene>
<proteinExistence type="predicted"/>